<reference evidence="2" key="1">
    <citation type="submission" date="2021-06" db="EMBL/GenBank/DDBJ databases">
        <title>Genome-based taxonomic framework of Microbacterium strains isolated from marine environment, the description of four new species and reclassification of four preexisting species.</title>
        <authorList>
            <person name="Lee S.D."/>
            <person name="Kim S.-M."/>
            <person name="Byeon Y.-S."/>
            <person name="Yang H.L."/>
            <person name="Kim I.S."/>
        </authorList>
    </citation>
    <scope>NUCLEOTIDE SEQUENCE</scope>
    <source>
        <strain evidence="2">KACC 20510</strain>
    </source>
</reference>
<keyword evidence="1" id="KW-0046">Antibiotic resistance</keyword>
<evidence type="ECO:0000313" key="2">
    <source>
        <dbReference type="EMBL" id="MDN4464869.1"/>
    </source>
</evidence>
<name>A0ABT8FUB0_9MICO</name>
<proteinExistence type="predicted"/>
<protein>
    <submittedName>
        <fullName evidence="2">Bleomycin resistance protein</fullName>
    </submittedName>
</protein>
<evidence type="ECO:0000313" key="3">
    <source>
        <dbReference type="Proteomes" id="UP001172731"/>
    </source>
</evidence>
<comment type="caution">
    <text evidence="2">The sequence shown here is derived from an EMBL/GenBank/DDBJ whole genome shotgun (WGS) entry which is preliminary data.</text>
</comment>
<dbReference type="RefSeq" id="WP_301134532.1">
    <property type="nucleotide sequence ID" value="NZ_JAHWXI010000011.1"/>
</dbReference>
<dbReference type="InterPro" id="IPR029068">
    <property type="entry name" value="Glyas_Bleomycin-R_OHBP_Dase"/>
</dbReference>
<dbReference type="SUPFAM" id="SSF54593">
    <property type="entry name" value="Glyoxalase/Bleomycin resistance protein/Dihydroxybiphenyl dioxygenase"/>
    <property type="match status" value="1"/>
</dbReference>
<gene>
    <name evidence="2" type="ORF">KZC48_10730</name>
</gene>
<dbReference type="Gene3D" id="3.10.180.10">
    <property type="entry name" value="2,3-Dihydroxybiphenyl 1,2-Dioxygenase, domain 1"/>
    <property type="match status" value="1"/>
</dbReference>
<evidence type="ECO:0000256" key="1">
    <source>
        <dbReference type="ARBA" id="ARBA00023251"/>
    </source>
</evidence>
<dbReference type="Proteomes" id="UP001172731">
    <property type="component" value="Unassembled WGS sequence"/>
</dbReference>
<keyword evidence="3" id="KW-1185">Reference proteome</keyword>
<dbReference type="InterPro" id="IPR000335">
    <property type="entry name" value="Bleomycin-R"/>
</dbReference>
<organism evidence="2 3">
    <name type="scientific">Microbacterium aurantiacum</name>
    <dbReference type="NCBI Taxonomy" id="162393"/>
    <lineage>
        <taxon>Bacteria</taxon>
        <taxon>Bacillati</taxon>
        <taxon>Actinomycetota</taxon>
        <taxon>Actinomycetes</taxon>
        <taxon>Micrococcales</taxon>
        <taxon>Microbacteriaceae</taxon>
        <taxon>Microbacterium</taxon>
    </lineage>
</organism>
<sequence>MLDSATLTDRAVPNLPSRNLESTEAFYARLGFVTVFRDDGWMILHRGSVQLEFFLWAALDPSRSAARFGDVDELAAMIVAAGITITDRGFPRFHLLTLIEQR</sequence>
<dbReference type="EMBL" id="JAHWXI010000011">
    <property type="protein sequence ID" value="MDN4464869.1"/>
    <property type="molecule type" value="Genomic_DNA"/>
</dbReference>
<dbReference type="PRINTS" id="PR00311">
    <property type="entry name" value="BLEOMYCINRST"/>
</dbReference>
<accession>A0ABT8FUB0</accession>